<organism evidence="1 2">
    <name type="scientific">Camellia lanceoleosa</name>
    <dbReference type="NCBI Taxonomy" id="1840588"/>
    <lineage>
        <taxon>Eukaryota</taxon>
        <taxon>Viridiplantae</taxon>
        <taxon>Streptophyta</taxon>
        <taxon>Embryophyta</taxon>
        <taxon>Tracheophyta</taxon>
        <taxon>Spermatophyta</taxon>
        <taxon>Magnoliopsida</taxon>
        <taxon>eudicotyledons</taxon>
        <taxon>Gunneridae</taxon>
        <taxon>Pentapetalae</taxon>
        <taxon>asterids</taxon>
        <taxon>Ericales</taxon>
        <taxon>Theaceae</taxon>
        <taxon>Camellia</taxon>
    </lineage>
</organism>
<reference evidence="1 2" key="1">
    <citation type="journal article" date="2022" name="Plant J.">
        <title>Chromosome-level genome of Camellia lanceoleosa provides a valuable resource for understanding genome evolution and self-incompatibility.</title>
        <authorList>
            <person name="Gong W."/>
            <person name="Xiao S."/>
            <person name="Wang L."/>
            <person name="Liao Z."/>
            <person name="Chang Y."/>
            <person name="Mo W."/>
            <person name="Hu G."/>
            <person name="Li W."/>
            <person name="Zhao G."/>
            <person name="Zhu H."/>
            <person name="Hu X."/>
            <person name="Ji K."/>
            <person name="Xiang X."/>
            <person name="Song Q."/>
            <person name="Yuan D."/>
            <person name="Jin S."/>
            <person name="Zhang L."/>
        </authorList>
    </citation>
    <scope>NUCLEOTIDE SEQUENCE [LARGE SCALE GENOMIC DNA]</scope>
    <source>
        <strain evidence="1">SQ_2022a</strain>
    </source>
</reference>
<gene>
    <name evidence="1" type="ORF">LOK49_LG09G02280</name>
</gene>
<sequence length="381" mass="43736">MVAKSSFTITALDNNIIVASFPKTGSTWVKALVASIMLRHDNDGGGGDGKDEDTDDPLRYNHPNDLVPSLEFQVCNQKNVNFDMPNTASNTTTRLFRTHIAYLQLPESIKSSGCRIVYITRAPKDLFVSMWHFINTKRSSEKDPFPFDEAFESFCNGVYAFGPFHEHVLEYWNESLKSPQKVLFLKYEDLKRDPRGEVKKLASFLEFLGDDNRSEFFGFNRKIYISLSKSIWFLTEIVVIGFNSDLGTCSIMIYFHGQDQSNYSSKQVNDRFVAEAAPLSPFARYSKLHTTELPIEFHEEEIRIRYMAYIMDTNEEERVKVFFVCLVWVTSSQRKRKNQKGSIYLQCTPYSERTSEEITISNIGPSKICKELDINCCTISG</sequence>
<accession>A0ACC0GJI3</accession>
<proteinExistence type="predicted"/>
<dbReference type="EMBL" id="CM045765">
    <property type="protein sequence ID" value="KAI8001124.1"/>
    <property type="molecule type" value="Genomic_DNA"/>
</dbReference>
<evidence type="ECO:0000313" key="1">
    <source>
        <dbReference type="EMBL" id="KAI8001124.1"/>
    </source>
</evidence>
<dbReference type="Proteomes" id="UP001060215">
    <property type="component" value="Chromosome 8"/>
</dbReference>
<protein>
    <submittedName>
        <fullName evidence="1">Cytosolic sulfotransferase 15</fullName>
    </submittedName>
</protein>
<comment type="caution">
    <text evidence="1">The sequence shown here is derived from an EMBL/GenBank/DDBJ whole genome shotgun (WGS) entry which is preliminary data.</text>
</comment>
<evidence type="ECO:0000313" key="2">
    <source>
        <dbReference type="Proteomes" id="UP001060215"/>
    </source>
</evidence>
<keyword evidence="2" id="KW-1185">Reference proteome</keyword>
<name>A0ACC0GJI3_9ERIC</name>